<accession>A0AC61NMI4</accession>
<dbReference type="Proteomes" id="UP000826212">
    <property type="component" value="Chromosome"/>
</dbReference>
<dbReference type="EMBL" id="CP081303">
    <property type="protein sequence ID" value="QZE13325.1"/>
    <property type="molecule type" value="Genomic_DNA"/>
</dbReference>
<protein>
    <submittedName>
        <fullName evidence="1">DNA repair protein RadC</fullName>
    </submittedName>
</protein>
<proteinExistence type="predicted"/>
<name>A0AC61NMI4_9BACT</name>
<gene>
    <name evidence="1" type="primary">radC</name>
    <name evidence="1" type="ORF">K4L44_12085</name>
</gene>
<evidence type="ECO:0000313" key="1">
    <source>
        <dbReference type="EMBL" id="QZE13325.1"/>
    </source>
</evidence>
<evidence type="ECO:0000313" key="2">
    <source>
        <dbReference type="Proteomes" id="UP000826212"/>
    </source>
</evidence>
<sequence length="232" mass="26158">MSNKSNYTYSIKDLALEDRPREKYKLKGAKALSDSELVAILLRSGNTSETAIELAQRILKYYNNNLITLSKSSVKELESFRGVGETKAVTLKAAFELGKRRHIRNSDLVTIHNSEDVNKAIRFELQDLKHEEFWILLLDHQNHILKKHRSSKGGLTSTTVDLRPIIKEAVINSATQMIIAHNHPSGSLSPSQEDIVVTKKINTGLELIDIKLLDHLIITNDSYYSMADHGLI</sequence>
<reference evidence="1" key="1">
    <citation type="submission" date="2021-08" db="EMBL/GenBank/DDBJ databases">
        <title>Novel anaerobic bacterium isolated from sea squirt in East Sea, Republic of Korea.</title>
        <authorList>
            <person name="Nguyen T.H."/>
            <person name="Li Z."/>
            <person name="Lee Y.-J."/>
            <person name="Ko J."/>
            <person name="Kim S.-G."/>
        </authorList>
    </citation>
    <scope>NUCLEOTIDE SEQUENCE</scope>
    <source>
        <strain evidence="1">KCTC 25031</strain>
    </source>
</reference>
<keyword evidence="2" id="KW-1185">Reference proteome</keyword>
<organism evidence="1 2">
    <name type="scientific">Halosquirtibacter laminarini</name>
    <dbReference type="NCBI Taxonomy" id="3374600"/>
    <lineage>
        <taxon>Bacteria</taxon>
        <taxon>Pseudomonadati</taxon>
        <taxon>Bacteroidota</taxon>
        <taxon>Bacteroidia</taxon>
        <taxon>Marinilabiliales</taxon>
        <taxon>Prolixibacteraceae</taxon>
        <taxon>Halosquirtibacter</taxon>
    </lineage>
</organism>